<keyword evidence="2" id="KW-1003">Cell membrane</keyword>
<dbReference type="OrthoDB" id="5292493at2"/>
<keyword evidence="3" id="KW-0472">Membrane</keyword>
<evidence type="ECO:0000313" key="5">
    <source>
        <dbReference type="Proteomes" id="UP000295807"/>
    </source>
</evidence>
<dbReference type="GO" id="GO:0005886">
    <property type="term" value="C:plasma membrane"/>
    <property type="evidence" value="ECO:0007669"/>
    <property type="project" value="UniProtKB-SubCell"/>
</dbReference>
<reference evidence="4 5" key="1">
    <citation type="submission" date="2019-03" db="EMBL/GenBank/DDBJ databases">
        <title>Genomic Encyclopedia of Type Strains, Phase IV (KMG-IV): sequencing the most valuable type-strain genomes for metagenomic binning, comparative biology and taxonomic classification.</title>
        <authorList>
            <person name="Goeker M."/>
        </authorList>
    </citation>
    <scope>NUCLEOTIDE SEQUENCE [LARGE SCALE GENOMIC DNA]</scope>
    <source>
        <strain evidence="4 5">DSM 21100</strain>
    </source>
</reference>
<evidence type="ECO:0000256" key="3">
    <source>
        <dbReference type="ARBA" id="ARBA00023136"/>
    </source>
</evidence>
<organism evidence="4 5">
    <name type="scientific">Anseongella ginsenosidimutans</name>
    <dbReference type="NCBI Taxonomy" id="496056"/>
    <lineage>
        <taxon>Bacteria</taxon>
        <taxon>Pseudomonadati</taxon>
        <taxon>Bacteroidota</taxon>
        <taxon>Sphingobacteriia</taxon>
        <taxon>Sphingobacteriales</taxon>
        <taxon>Sphingobacteriaceae</taxon>
        <taxon>Anseongella</taxon>
    </lineage>
</organism>
<gene>
    <name evidence="4" type="ORF">EDD80_11020</name>
</gene>
<accession>A0A4R3KPM6</accession>
<proteinExistence type="predicted"/>
<dbReference type="Pfam" id="PF06977">
    <property type="entry name" value="SdiA-regulated"/>
    <property type="match status" value="1"/>
</dbReference>
<name>A0A4R3KPM6_9SPHI</name>
<comment type="caution">
    <text evidence="4">The sequence shown here is derived from an EMBL/GenBank/DDBJ whole genome shotgun (WGS) entry which is preliminary data.</text>
</comment>
<dbReference type="AlphaFoldDB" id="A0A4R3KPM6"/>
<keyword evidence="5" id="KW-1185">Reference proteome</keyword>
<evidence type="ECO:0000256" key="1">
    <source>
        <dbReference type="ARBA" id="ARBA00004236"/>
    </source>
</evidence>
<dbReference type="InterPro" id="IPR009722">
    <property type="entry name" value="YjiK/CarP"/>
</dbReference>
<sequence length="276" mass="30690">MKALFLTPLVLVACAGTSSKMPASLPEGYTYENLQEIELEKELEEISGITYDGGGFLAHNDEEGIIYRLDKSYRIKASLPFGEEGDYEELKKVNEALYVLKSKGHIWSMGYDGTRLNMIQEHKWPGEKAEFEAMFYDKEKRSLVLICKNEKGDKETRITRGYAFYPEESRFGKEAVFNLEWDEAARVAGTEIKALHPSAAAVHPLTGAIYILASIEKLLLVADREGGVKEVHRLGKELFAQPEGITFDEAGNLYISNEAGDAGAATLLAFSYQAAN</sequence>
<protein>
    <submittedName>
        <fullName evidence="4">SdiA-regulated protein</fullName>
    </submittedName>
</protein>
<comment type="subcellular location">
    <subcellularLocation>
        <location evidence="1">Cell membrane</location>
    </subcellularLocation>
</comment>
<evidence type="ECO:0000313" key="4">
    <source>
        <dbReference type="EMBL" id="TCS85822.1"/>
    </source>
</evidence>
<dbReference type="EMBL" id="SMAD01000010">
    <property type="protein sequence ID" value="TCS85822.1"/>
    <property type="molecule type" value="Genomic_DNA"/>
</dbReference>
<dbReference type="RefSeq" id="WP_132129945.1">
    <property type="nucleotide sequence ID" value="NZ_CP042432.1"/>
</dbReference>
<dbReference type="SUPFAM" id="SSF63825">
    <property type="entry name" value="YWTD domain"/>
    <property type="match status" value="1"/>
</dbReference>
<dbReference type="Proteomes" id="UP000295807">
    <property type="component" value="Unassembled WGS sequence"/>
</dbReference>
<evidence type="ECO:0000256" key="2">
    <source>
        <dbReference type="ARBA" id="ARBA00022475"/>
    </source>
</evidence>